<dbReference type="InParanoid" id="A0A1S3ADF2"/>
<dbReference type="RefSeq" id="XP_060061837.1">
    <property type="nucleotide sequence ID" value="XM_060205854.1"/>
</dbReference>
<dbReference type="RefSeq" id="XP_007533163.3">
    <property type="nucleotide sequence ID" value="XM_007533101.3"/>
</dbReference>
<gene>
    <name evidence="9 10 11 12 13" type="primary">ZMYM1</name>
</gene>
<keyword evidence="4" id="KW-0862">Zinc</keyword>
<dbReference type="GO" id="GO:0003677">
    <property type="term" value="F:DNA binding"/>
    <property type="evidence" value="ECO:0007669"/>
    <property type="project" value="UniProtKB-KW"/>
</dbReference>
<dbReference type="RefSeq" id="XP_060061838.1">
    <property type="nucleotide sequence ID" value="XM_060205855.1"/>
</dbReference>
<dbReference type="InterPro" id="IPR051284">
    <property type="entry name" value="ZnF_MYMT-QRICH1"/>
</dbReference>
<evidence type="ECO:0000256" key="1">
    <source>
        <dbReference type="ARBA" id="ARBA00022723"/>
    </source>
</evidence>
<evidence type="ECO:0000313" key="10">
    <source>
        <dbReference type="RefSeq" id="XP_060061837.1"/>
    </source>
</evidence>
<evidence type="ECO:0000256" key="3">
    <source>
        <dbReference type="ARBA" id="ARBA00022771"/>
    </source>
</evidence>
<dbReference type="InterPro" id="IPR025398">
    <property type="entry name" value="DUF4371"/>
</dbReference>
<evidence type="ECO:0000313" key="12">
    <source>
        <dbReference type="RefSeq" id="XP_060061839.1"/>
    </source>
</evidence>
<dbReference type="InterPro" id="IPR010507">
    <property type="entry name" value="Znf_MYM"/>
</dbReference>
<dbReference type="SUPFAM" id="SSF46689">
    <property type="entry name" value="Homeodomain-like"/>
    <property type="match status" value="1"/>
</dbReference>
<dbReference type="OrthoDB" id="9950531at2759"/>
<evidence type="ECO:0000259" key="7">
    <source>
        <dbReference type="PROSITE" id="PS51253"/>
    </source>
</evidence>
<evidence type="ECO:0000313" key="13">
    <source>
        <dbReference type="RefSeq" id="XP_060061840.1"/>
    </source>
</evidence>
<evidence type="ECO:0000256" key="5">
    <source>
        <dbReference type="ARBA" id="ARBA00023125"/>
    </source>
</evidence>
<dbReference type="InterPro" id="IPR009057">
    <property type="entry name" value="Homeodomain-like_sf"/>
</dbReference>
<feature type="compositionally biased region" description="Basic and acidic residues" evidence="6">
    <location>
        <begin position="483"/>
        <end position="494"/>
    </location>
</feature>
<dbReference type="InterPro" id="IPR008906">
    <property type="entry name" value="HATC_C_dom"/>
</dbReference>
<feature type="compositionally biased region" description="Low complexity" evidence="6">
    <location>
        <begin position="872"/>
        <end position="901"/>
    </location>
</feature>
<dbReference type="Pfam" id="PF05699">
    <property type="entry name" value="Dimer_Tnp_hAT"/>
    <property type="match status" value="1"/>
</dbReference>
<dbReference type="Pfam" id="PF03184">
    <property type="entry name" value="DDE_1"/>
    <property type="match status" value="1"/>
</dbReference>
<sequence length="1636" mass="185831">MGSKKVSDTTRPKKKMRATMERKKERITKCKHDSHMSDLTAKYTMPGTMASMMVKSKEAIKGDVVDRGMLAVTKQRSQTLEELEKLLYIWINEKQLAGDRISETLMYEKAKQLYVDLLKDKPGTSDESNEVFEARHGWFDKFRVKSGIHCGVKHGEATSANREAAETFVSEFRDYVEAEGFVPQQVFSCRETSLFWKKIPNRTDITQEEAAVPEHKLTEDSLALLLCGNAVGDLKLKPLLVYHNENPQVFTKENTIKSKLSVMWRANSKAWVTREFFIEWMNEVFGPSVKKYLQEKELPLRALLILDNVPAHPPGLEDDLLKEFKFITVKFLPPNTTSLLQPMDQKVISNFKKLYTKAIFQRCFEVTSDTQLTLREFWKDHFNILHCVTLIGKAWRAVSYKTMNSGWRKLWPEAVTLRDFEGFEAEPSPIVEDIVSLGKFMGLKVNNEDIEELVEEHREELSTEELQELQREQQQVEAEELSSDTKMKESLVDGENDKAVATPLEHLHEFKMEPDDAQEYCQAQQPKTQESELKINTTFSDSASHLTAGVQLSLASPGMNKMLPSVSTTATQASCSGCKKILQRGQTAYQRKGSTQLFCSTPCISEYILSTNSPALPKRTCSNCLKDILNLKDVINAQPEDTSSSKSFCSQACLSHYEEKRKPVVTLCTTNNILTKCSMCQNTAIIQYEVKYLDVKHSLCSNACFSKFHSDNNFTMNCCENCGVYCYTSSNLFYILPMEEQSLNANSSKSITGFKKKPAKILTSILCKALKPSDEMIEITNDVGKIELFCSVTCFSAYSKAKTESSTVNVSMVQNASVERVSPKKDTTPDTTPVISNIVSLADTQVALPSTNSDVLPGTVSLETANVITNTSVSSPSESGSGITKSNVDHPSLSPSSPVLSQHTVDSSMEIEKDHVSNQAPKCSVKSVDISDELCPPEFPSKAQAVKRKTRNIKKSSCSNFQHLENSAKKDMTFCYSCQLFCQKQFSYSGESFTTQSISNWKKTLEKFRKHEKSEMHLKSLQFWKEYQFCDETVGNNVSIHSKKTEENKKYLQLIIENILFLGKQCLILQENDQSTTSVNKGNFLELLEIRARDKGEDLFRHMSSQIDFYNSTQIQNDLIEIIKTEMLQDIVNEINVSSAFSIICDEVTDSNTKEQLSICVRYPHKTSKTFLIKERFLGFIDVGERTGTDIQISIKTYLQHVGLDCSKICGQAYGSTNNLRGTFNNIAAEFKKDEPRALYTHCYAHFLDFAIIRFCKEVKELRSALNTLTSLFNTIHMSEKVTANFQNIFKLSQNKTCKKHTSELCWTVHDRALLSVIEGLPEIIETLQAVSSHPSNTNLANELNDLLTSVCKFEFIFCLNFLYRVLSVTGILSKELKSETIDIFSLSSKIEAILDCLSSERSNACFKTVWEKTEEICQKITCFEVENPSFERKRKIQKTIRHTNSESGFFPTSIEEHYEVHIYHQGLDSVLQNLKLYFSEFDYCKMKQIAEILFKWNEPLNEAKAKHVEEFYKLDADIIPELRFYQHYARLNFVLNDCINFINLGSLFIQHGLLNNIPGISKLLYIALSWPITPASAKNSHSTLNHLKKYVSHTMGQEKVSGLALMAVEQELTNKLMETERLNGIVEKFIHQIEI</sequence>
<name>A0A1S3ADF2_ERIEU</name>
<dbReference type="Pfam" id="PF14291">
    <property type="entry name" value="DUF4371"/>
    <property type="match status" value="1"/>
</dbReference>
<proteinExistence type="predicted"/>
<dbReference type="Proteomes" id="UP001652624">
    <property type="component" value="Chromosome 13"/>
</dbReference>
<dbReference type="GO" id="GO:0008270">
    <property type="term" value="F:zinc ion binding"/>
    <property type="evidence" value="ECO:0007669"/>
    <property type="project" value="UniProtKB-KW"/>
</dbReference>
<dbReference type="Gene3D" id="1.10.10.60">
    <property type="entry name" value="Homeodomain-like"/>
    <property type="match status" value="1"/>
</dbReference>
<dbReference type="Pfam" id="PF03221">
    <property type="entry name" value="HTH_Tnp_Tc5"/>
    <property type="match status" value="1"/>
</dbReference>
<dbReference type="PROSITE" id="PS51253">
    <property type="entry name" value="HTH_CENPB"/>
    <property type="match status" value="1"/>
</dbReference>
<dbReference type="PANTHER" id="PTHR45736">
    <property type="entry name" value="ZINC FINGER MYM-TYPE PROTEIN"/>
    <property type="match status" value="1"/>
</dbReference>
<reference evidence="9 10" key="1">
    <citation type="submission" date="2025-05" db="UniProtKB">
        <authorList>
            <consortium name="RefSeq"/>
        </authorList>
    </citation>
    <scope>IDENTIFICATION</scope>
</reference>
<dbReference type="RefSeq" id="XP_060061840.1">
    <property type="nucleotide sequence ID" value="XM_060205857.1"/>
</dbReference>
<evidence type="ECO:0000256" key="4">
    <source>
        <dbReference type="ARBA" id="ARBA00022833"/>
    </source>
</evidence>
<keyword evidence="8" id="KW-1185">Reference proteome</keyword>
<dbReference type="GeneID" id="103122485"/>
<keyword evidence="1" id="KW-0479">Metal-binding</keyword>
<dbReference type="SUPFAM" id="SSF57716">
    <property type="entry name" value="Glucocorticoid receptor-like (DNA-binding domain)"/>
    <property type="match status" value="1"/>
</dbReference>
<protein>
    <submittedName>
        <fullName evidence="9 10">Zinc finger MYM-type protein 1 isoform X1</fullName>
    </submittedName>
</protein>
<accession>A0A1S3ADF2</accession>
<dbReference type="FunCoup" id="A0A1S3ADF2">
    <property type="interactions" value="2146"/>
</dbReference>
<dbReference type="Pfam" id="PF24900">
    <property type="entry name" value="TRASH_ZMYM4"/>
    <property type="match status" value="1"/>
</dbReference>
<evidence type="ECO:0000256" key="2">
    <source>
        <dbReference type="ARBA" id="ARBA00022737"/>
    </source>
</evidence>
<dbReference type="STRING" id="9365.ENSEEUP00000001551"/>
<dbReference type="GO" id="GO:0046983">
    <property type="term" value="F:protein dimerization activity"/>
    <property type="evidence" value="ECO:0007669"/>
    <property type="project" value="InterPro"/>
</dbReference>
<dbReference type="InterPro" id="IPR006600">
    <property type="entry name" value="HTH_CenpB_DNA-bd_dom"/>
</dbReference>
<dbReference type="CTD" id="79830"/>
<feature type="region of interest" description="Disordered" evidence="6">
    <location>
        <begin position="473"/>
        <end position="494"/>
    </location>
</feature>
<dbReference type="InterPro" id="IPR011017">
    <property type="entry name" value="TRASH_dom"/>
</dbReference>
<evidence type="ECO:0000256" key="6">
    <source>
        <dbReference type="SAM" id="MobiDB-lite"/>
    </source>
</evidence>
<dbReference type="RefSeq" id="XP_060061839.1">
    <property type="nucleotide sequence ID" value="XM_060205856.1"/>
</dbReference>
<dbReference type="Pfam" id="PF06467">
    <property type="entry name" value="zf-FCS"/>
    <property type="match status" value="1"/>
</dbReference>
<dbReference type="SMART" id="SM00746">
    <property type="entry name" value="TRASH"/>
    <property type="match status" value="4"/>
</dbReference>
<dbReference type="SUPFAM" id="SSF53098">
    <property type="entry name" value="Ribonuclease H-like"/>
    <property type="match status" value="1"/>
</dbReference>
<evidence type="ECO:0000313" key="9">
    <source>
        <dbReference type="RefSeq" id="XP_007533163.3"/>
    </source>
</evidence>
<organism evidence="8 9">
    <name type="scientific">Erinaceus europaeus</name>
    <name type="common">Western European hedgehog</name>
    <dbReference type="NCBI Taxonomy" id="9365"/>
    <lineage>
        <taxon>Eukaryota</taxon>
        <taxon>Metazoa</taxon>
        <taxon>Chordata</taxon>
        <taxon>Craniata</taxon>
        <taxon>Vertebrata</taxon>
        <taxon>Euteleostomi</taxon>
        <taxon>Mammalia</taxon>
        <taxon>Eutheria</taxon>
        <taxon>Laurasiatheria</taxon>
        <taxon>Eulipotyphla</taxon>
        <taxon>Erinaceidae</taxon>
        <taxon>Erinaceinae</taxon>
        <taxon>Erinaceus</taxon>
    </lineage>
</organism>
<feature type="domain" description="HTH CENPB-type" evidence="7">
    <location>
        <begin position="71"/>
        <end position="152"/>
    </location>
</feature>
<keyword evidence="3" id="KW-0863">Zinc-finger</keyword>
<dbReference type="InterPro" id="IPR012337">
    <property type="entry name" value="RNaseH-like_sf"/>
</dbReference>
<dbReference type="eggNOG" id="ENOG502QSU3">
    <property type="taxonomic scope" value="Eukaryota"/>
</dbReference>
<dbReference type="InterPro" id="IPR004875">
    <property type="entry name" value="DDE_SF_endonuclease_dom"/>
</dbReference>
<keyword evidence="2" id="KW-0677">Repeat</keyword>
<feature type="compositionally biased region" description="Basic and acidic residues" evidence="6">
    <location>
        <begin position="1"/>
        <end position="11"/>
    </location>
</feature>
<evidence type="ECO:0000313" key="8">
    <source>
        <dbReference type="Proteomes" id="UP001652624"/>
    </source>
</evidence>
<feature type="region of interest" description="Disordered" evidence="6">
    <location>
        <begin position="1"/>
        <end position="23"/>
    </location>
</feature>
<dbReference type="PANTHER" id="PTHR45736:SF4">
    <property type="entry name" value="ZINC FINGER MYM-TYPE PROTEIN 1"/>
    <property type="match status" value="1"/>
</dbReference>
<evidence type="ECO:0000313" key="11">
    <source>
        <dbReference type="RefSeq" id="XP_060061838.1"/>
    </source>
</evidence>
<keyword evidence="5" id="KW-0238">DNA-binding</keyword>
<feature type="region of interest" description="Disordered" evidence="6">
    <location>
        <begin position="871"/>
        <end position="901"/>
    </location>
</feature>